<proteinExistence type="predicted"/>
<keyword evidence="2" id="KW-1185">Reference proteome</keyword>
<sequence>MGQGSDLVQLRKDLKQFQVDSIARDQQFQKLHADFEERNARQDSLEKKRDDQFAFLSAQMDKMLSSFTESQKGMEQKDRSVSFDSMKANVGSTIKGGRYAGDGGGFHAGDEKGWRYAGDGGGFQRLQITSFHMEDSQEQQIDEIILLDDCSNQKDTSMEFEKIHQILEIVDTQEEFKNGAEKCQEIKNTDNLEQEEEVEEENKMIQETNLVEDTHHALNEIPQPSQMKLSISKSMVVKVIGVLTPNSNCILKEFCVFNTKSLKDFHDSVGLYQKEENVIDKMWDQKLELRKDIFWKYDWWVFKTRWKMKEVKSWLIFCD</sequence>
<accession>A0A5N6QLG1</accession>
<protein>
    <submittedName>
        <fullName evidence="1">Uncharacterized protein</fullName>
    </submittedName>
</protein>
<organism evidence="1 2">
    <name type="scientific">Carpinus fangiana</name>
    <dbReference type="NCBI Taxonomy" id="176857"/>
    <lineage>
        <taxon>Eukaryota</taxon>
        <taxon>Viridiplantae</taxon>
        <taxon>Streptophyta</taxon>
        <taxon>Embryophyta</taxon>
        <taxon>Tracheophyta</taxon>
        <taxon>Spermatophyta</taxon>
        <taxon>Magnoliopsida</taxon>
        <taxon>eudicotyledons</taxon>
        <taxon>Gunneridae</taxon>
        <taxon>Pentapetalae</taxon>
        <taxon>rosids</taxon>
        <taxon>fabids</taxon>
        <taxon>Fagales</taxon>
        <taxon>Betulaceae</taxon>
        <taxon>Carpinus</taxon>
    </lineage>
</organism>
<dbReference type="AlphaFoldDB" id="A0A5N6QLG1"/>
<dbReference type="Proteomes" id="UP000327013">
    <property type="component" value="Chromosome 2"/>
</dbReference>
<dbReference type="EMBL" id="CM017322">
    <property type="protein sequence ID" value="KAE8008007.1"/>
    <property type="molecule type" value="Genomic_DNA"/>
</dbReference>
<reference evidence="1 2" key="1">
    <citation type="submission" date="2019-06" db="EMBL/GenBank/DDBJ databases">
        <title>A chromosomal-level reference genome of Carpinus fangiana (Coryloideae, Betulaceae).</title>
        <authorList>
            <person name="Yang X."/>
            <person name="Wang Z."/>
            <person name="Zhang L."/>
            <person name="Hao G."/>
            <person name="Liu J."/>
            <person name="Yang Y."/>
        </authorList>
    </citation>
    <scope>NUCLEOTIDE SEQUENCE [LARGE SCALE GENOMIC DNA]</scope>
    <source>
        <strain evidence="1">Cfa_2016G</strain>
        <tissue evidence="1">Leaf</tissue>
    </source>
</reference>
<evidence type="ECO:0000313" key="1">
    <source>
        <dbReference type="EMBL" id="KAE8008007.1"/>
    </source>
</evidence>
<gene>
    <name evidence="1" type="ORF">FH972_004557</name>
</gene>
<name>A0A5N6QLG1_9ROSI</name>
<evidence type="ECO:0000313" key="2">
    <source>
        <dbReference type="Proteomes" id="UP000327013"/>
    </source>
</evidence>